<evidence type="ECO:0000313" key="2">
    <source>
        <dbReference type="Proteomes" id="UP000887013"/>
    </source>
</evidence>
<evidence type="ECO:0000313" key="1">
    <source>
        <dbReference type="EMBL" id="GFT99222.1"/>
    </source>
</evidence>
<name>A0A8X6Q070_NEPPI</name>
<accession>A0A8X6Q070</accession>
<keyword evidence="2" id="KW-1185">Reference proteome</keyword>
<dbReference type="EMBL" id="BMAW01122516">
    <property type="protein sequence ID" value="GFT99222.1"/>
    <property type="molecule type" value="Genomic_DNA"/>
</dbReference>
<gene>
    <name evidence="1" type="ORF">NPIL_535141</name>
</gene>
<comment type="caution">
    <text evidence="1">The sequence shown here is derived from an EMBL/GenBank/DDBJ whole genome shotgun (WGS) entry which is preliminary data.</text>
</comment>
<organism evidence="1 2">
    <name type="scientific">Nephila pilipes</name>
    <name type="common">Giant wood spider</name>
    <name type="synonym">Nephila maculata</name>
    <dbReference type="NCBI Taxonomy" id="299642"/>
    <lineage>
        <taxon>Eukaryota</taxon>
        <taxon>Metazoa</taxon>
        <taxon>Ecdysozoa</taxon>
        <taxon>Arthropoda</taxon>
        <taxon>Chelicerata</taxon>
        <taxon>Arachnida</taxon>
        <taxon>Araneae</taxon>
        <taxon>Araneomorphae</taxon>
        <taxon>Entelegynae</taxon>
        <taxon>Araneoidea</taxon>
        <taxon>Nephilidae</taxon>
        <taxon>Nephila</taxon>
    </lineage>
</organism>
<dbReference type="AlphaFoldDB" id="A0A8X6Q070"/>
<dbReference type="Proteomes" id="UP000887013">
    <property type="component" value="Unassembled WGS sequence"/>
</dbReference>
<reference evidence="1" key="1">
    <citation type="submission" date="2020-08" db="EMBL/GenBank/DDBJ databases">
        <title>Multicomponent nature underlies the extraordinary mechanical properties of spider dragline silk.</title>
        <authorList>
            <person name="Kono N."/>
            <person name="Nakamura H."/>
            <person name="Mori M."/>
            <person name="Yoshida Y."/>
            <person name="Ohtoshi R."/>
            <person name="Malay A.D."/>
            <person name="Moran D.A.P."/>
            <person name="Tomita M."/>
            <person name="Numata K."/>
            <person name="Arakawa K."/>
        </authorList>
    </citation>
    <scope>NUCLEOTIDE SEQUENCE</scope>
</reference>
<proteinExistence type="predicted"/>
<sequence length="97" mass="10931">MDTKRHPCPYRGSYRATLRILHSHTNLKNSLQIRQTERRISITMRIYEKIVTPGSTELSDTPSLAAVASPAILLLCPPESCHRLLCDRLCLPSIESS</sequence>
<protein>
    <submittedName>
        <fullName evidence="1">Uncharacterized protein</fullName>
    </submittedName>
</protein>